<dbReference type="EMBL" id="VSWC01000003">
    <property type="protein sequence ID" value="KAA1116532.1"/>
    <property type="molecule type" value="Genomic_DNA"/>
</dbReference>
<organism evidence="2 4">
    <name type="scientific">Puccinia graminis f. sp. tritici</name>
    <dbReference type="NCBI Taxonomy" id="56615"/>
    <lineage>
        <taxon>Eukaryota</taxon>
        <taxon>Fungi</taxon>
        <taxon>Dikarya</taxon>
        <taxon>Basidiomycota</taxon>
        <taxon>Pucciniomycotina</taxon>
        <taxon>Pucciniomycetes</taxon>
        <taxon>Pucciniales</taxon>
        <taxon>Pucciniaceae</taxon>
        <taxon>Puccinia</taxon>
    </lineage>
</organism>
<protein>
    <submittedName>
        <fullName evidence="2">Uncharacterized protein</fullName>
    </submittedName>
</protein>
<gene>
    <name evidence="1" type="ORF">PGT21_017912</name>
    <name evidence="2" type="ORF">PGTUg99_030649</name>
</gene>
<dbReference type="EMBL" id="VDEP01000237">
    <property type="protein sequence ID" value="KAA1121804.1"/>
    <property type="molecule type" value="Genomic_DNA"/>
</dbReference>
<evidence type="ECO:0000313" key="3">
    <source>
        <dbReference type="Proteomes" id="UP000324748"/>
    </source>
</evidence>
<proteinExistence type="predicted"/>
<dbReference type="Proteomes" id="UP000324748">
    <property type="component" value="Unassembled WGS sequence"/>
</dbReference>
<name>A0A5B0RAG1_PUCGR</name>
<comment type="caution">
    <text evidence="2">The sequence shown here is derived from an EMBL/GenBank/DDBJ whole genome shotgun (WGS) entry which is preliminary data.</text>
</comment>
<dbReference type="AlphaFoldDB" id="A0A5B0RAG1"/>
<accession>A0A5B0RAG1</accession>
<dbReference type="Proteomes" id="UP000325313">
    <property type="component" value="Unassembled WGS sequence"/>
</dbReference>
<evidence type="ECO:0000313" key="2">
    <source>
        <dbReference type="EMBL" id="KAA1121804.1"/>
    </source>
</evidence>
<keyword evidence="3" id="KW-1185">Reference proteome</keyword>
<evidence type="ECO:0000313" key="4">
    <source>
        <dbReference type="Proteomes" id="UP000325313"/>
    </source>
</evidence>
<reference evidence="3 4" key="1">
    <citation type="submission" date="2019-05" db="EMBL/GenBank/DDBJ databases">
        <title>Emergence of the Ug99 lineage of the wheat stem rust pathogen through somatic hybridization.</title>
        <authorList>
            <person name="Li F."/>
            <person name="Upadhyaya N.M."/>
            <person name="Sperschneider J."/>
            <person name="Matny O."/>
            <person name="Nguyen-Phuc H."/>
            <person name="Mago R."/>
            <person name="Raley C."/>
            <person name="Miller M.E."/>
            <person name="Silverstein K.A.T."/>
            <person name="Henningsen E."/>
            <person name="Hirsch C.D."/>
            <person name="Visser B."/>
            <person name="Pretorius Z.A."/>
            <person name="Steffenson B.J."/>
            <person name="Schwessinger B."/>
            <person name="Dodds P.N."/>
            <person name="Figueroa M."/>
        </authorList>
    </citation>
    <scope>NUCLEOTIDE SEQUENCE [LARGE SCALE GENOMIC DNA]</scope>
    <source>
        <strain evidence="1">21-0</strain>
        <strain evidence="2 4">Ug99</strain>
    </source>
</reference>
<evidence type="ECO:0000313" key="1">
    <source>
        <dbReference type="EMBL" id="KAA1116532.1"/>
    </source>
</evidence>
<sequence length="80" mass="8722">MPGPFTAAQDLWILSSLAGPRRPQTTIDGLQQPPVASTNPRWPSATVTALIICPLPQSPVYRLDHPSADLINRLQPQANR</sequence>